<accession>A0AAU7UEM3</accession>
<dbReference type="RefSeq" id="WP_350245007.1">
    <property type="nucleotide sequence ID" value="NZ_CP158299.1"/>
</dbReference>
<dbReference type="PANTHER" id="PTHR37807">
    <property type="entry name" value="OS07G0160300 PROTEIN"/>
    <property type="match status" value="1"/>
</dbReference>
<protein>
    <submittedName>
        <fullName evidence="1">AAA family ATPase</fullName>
    </submittedName>
</protein>
<dbReference type="KEGG" id="dsc:ABOD76_11575"/>
<name>A0AAU7UEM3_9DEIO</name>
<sequence length="179" mass="19559">MGPPLLVVSGLPASGKTFLGSRLAAELQLPYVTKDEYKELLHQRLPQLSHADAGPLSFSVMYHVAEVVLRAGVGGVLETHFYLGVSEPKILELAQVHRARVLQVYCHAPLDLLRQRHAERVAAGEHPHIHRPELWERLSPQACTRPLDLDAPLLSVDTSAGVDLPAVLAWVTARLDGPA</sequence>
<dbReference type="Pfam" id="PF13671">
    <property type="entry name" value="AAA_33"/>
    <property type="match status" value="1"/>
</dbReference>
<reference evidence="1" key="1">
    <citation type="submission" date="2024-06" db="EMBL/GenBank/DDBJ databases">
        <title>Draft Genome Sequence of Deinococcus sonorensis Type Strain KR-87, a Biofilm Producing Representative of the Genus Deinococcus.</title>
        <authorList>
            <person name="Boren L.S."/>
            <person name="Grosso R.A."/>
            <person name="Hugenberg-Cox A.N."/>
            <person name="Hill J.T.E."/>
            <person name="Albert C.M."/>
            <person name="Tuohy J.M."/>
        </authorList>
    </citation>
    <scope>NUCLEOTIDE SEQUENCE</scope>
    <source>
        <strain evidence="1">KR-87</strain>
    </source>
</reference>
<proteinExistence type="predicted"/>
<dbReference type="PANTHER" id="PTHR37807:SF3">
    <property type="entry name" value="OS07G0160300 PROTEIN"/>
    <property type="match status" value="1"/>
</dbReference>
<dbReference type="AlphaFoldDB" id="A0AAU7UEM3"/>
<organism evidence="1">
    <name type="scientific">Deinococcus sonorensis KR-87</name>
    <dbReference type="NCBI Taxonomy" id="694439"/>
    <lineage>
        <taxon>Bacteria</taxon>
        <taxon>Thermotogati</taxon>
        <taxon>Deinococcota</taxon>
        <taxon>Deinococci</taxon>
        <taxon>Deinococcales</taxon>
        <taxon>Deinococcaceae</taxon>
        <taxon>Deinococcus</taxon>
    </lineage>
</organism>
<gene>
    <name evidence="1" type="ORF">ABOD76_11575</name>
</gene>
<dbReference type="Gene3D" id="3.40.50.300">
    <property type="entry name" value="P-loop containing nucleotide triphosphate hydrolases"/>
    <property type="match status" value="1"/>
</dbReference>
<dbReference type="InterPro" id="IPR027417">
    <property type="entry name" value="P-loop_NTPase"/>
</dbReference>
<evidence type="ECO:0000313" key="1">
    <source>
        <dbReference type="EMBL" id="XBV86916.1"/>
    </source>
</evidence>
<dbReference type="SUPFAM" id="SSF52540">
    <property type="entry name" value="P-loop containing nucleoside triphosphate hydrolases"/>
    <property type="match status" value="1"/>
</dbReference>
<dbReference type="EMBL" id="CP158299">
    <property type="protein sequence ID" value="XBV86916.1"/>
    <property type="molecule type" value="Genomic_DNA"/>
</dbReference>